<accession>A0ABN0VCP0</accession>
<sequence>MTDAVTEFEVKALEIDPADIADRIKTAGGVHVADRHMRRYVYDTVPAVPGKWVRLRDTGSAATLCVKEITSDQVDGTRETEVGVSDFDTAHAALTASGLTARAYQENRRSSWELDGVRLELDHWPLIPPYLEIEADTEDAVWVMADRLGLDRAELTGENTTAVYARYGIDLDKVTDLRFTA</sequence>
<keyword evidence="3" id="KW-1185">Reference proteome</keyword>
<dbReference type="RefSeq" id="WP_344157648.1">
    <property type="nucleotide sequence ID" value="NZ_BAAABV010000015.1"/>
</dbReference>
<name>A0ABN0VCP0_9ACTN</name>
<dbReference type="InterPro" id="IPR023577">
    <property type="entry name" value="CYTH_domain"/>
</dbReference>
<dbReference type="Proteomes" id="UP001501867">
    <property type="component" value="Unassembled WGS sequence"/>
</dbReference>
<gene>
    <name evidence="2" type="ORF">GCM10010302_26580</name>
</gene>
<evidence type="ECO:0000259" key="1">
    <source>
        <dbReference type="Pfam" id="PF01928"/>
    </source>
</evidence>
<feature type="domain" description="CYTH" evidence="1">
    <location>
        <begin position="7"/>
        <end position="143"/>
    </location>
</feature>
<dbReference type="InterPro" id="IPR033469">
    <property type="entry name" value="CYTH-like_dom_sf"/>
</dbReference>
<dbReference type="Pfam" id="PF01928">
    <property type="entry name" value="CYTH"/>
    <property type="match status" value="1"/>
</dbReference>
<dbReference type="Gene3D" id="2.40.320.10">
    <property type="entry name" value="Hypothetical Protein Pfu-838710-001"/>
    <property type="match status" value="1"/>
</dbReference>
<comment type="caution">
    <text evidence="2">The sequence shown here is derived from an EMBL/GenBank/DDBJ whole genome shotgun (WGS) entry which is preliminary data.</text>
</comment>
<organism evidence="2 3">
    <name type="scientific">Streptomyces polychromogenes</name>
    <dbReference type="NCBI Taxonomy" id="67342"/>
    <lineage>
        <taxon>Bacteria</taxon>
        <taxon>Bacillati</taxon>
        <taxon>Actinomycetota</taxon>
        <taxon>Actinomycetes</taxon>
        <taxon>Kitasatosporales</taxon>
        <taxon>Streptomycetaceae</taxon>
        <taxon>Streptomyces</taxon>
    </lineage>
</organism>
<protein>
    <recommendedName>
        <fullName evidence="1">CYTH domain-containing protein</fullName>
    </recommendedName>
</protein>
<dbReference type="SUPFAM" id="SSF55154">
    <property type="entry name" value="CYTH-like phosphatases"/>
    <property type="match status" value="1"/>
</dbReference>
<reference evidence="2 3" key="1">
    <citation type="journal article" date="2019" name="Int. J. Syst. Evol. Microbiol.">
        <title>The Global Catalogue of Microorganisms (GCM) 10K type strain sequencing project: providing services to taxonomists for standard genome sequencing and annotation.</title>
        <authorList>
            <consortium name="The Broad Institute Genomics Platform"/>
            <consortium name="The Broad Institute Genome Sequencing Center for Infectious Disease"/>
            <person name="Wu L."/>
            <person name="Ma J."/>
        </authorList>
    </citation>
    <scope>NUCLEOTIDE SEQUENCE [LARGE SCALE GENOMIC DNA]</scope>
    <source>
        <strain evidence="2 3">JCM 4505</strain>
    </source>
</reference>
<proteinExistence type="predicted"/>
<dbReference type="EMBL" id="BAAABV010000015">
    <property type="protein sequence ID" value="GAA0286941.1"/>
    <property type="molecule type" value="Genomic_DNA"/>
</dbReference>
<evidence type="ECO:0000313" key="3">
    <source>
        <dbReference type="Proteomes" id="UP001501867"/>
    </source>
</evidence>
<evidence type="ECO:0000313" key="2">
    <source>
        <dbReference type="EMBL" id="GAA0286941.1"/>
    </source>
</evidence>